<organism evidence="1 2">
    <name type="scientific">Lactuca saligna</name>
    <name type="common">Willowleaf lettuce</name>
    <dbReference type="NCBI Taxonomy" id="75948"/>
    <lineage>
        <taxon>Eukaryota</taxon>
        <taxon>Viridiplantae</taxon>
        <taxon>Streptophyta</taxon>
        <taxon>Embryophyta</taxon>
        <taxon>Tracheophyta</taxon>
        <taxon>Spermatophyta</taxon>
        <taxon>Magnoliopsida</taxon>
        <taxon>eudicotyledons</taxon>
        <taxon>Gunneridae</taxon>
        <taxon>Pentapetalae</taxon>
        <taxon>asterids</taxon>
        <taxon>campanulids</taxon>
        <taxon>Asterales</taxon>
        <taxon>Asteraceae</taxon>
        <taxon>Cichorioideae</taxon>
        <taxon>Cichorieae</taxon>
        <taxon>Lactucinae</taxon>
        <taxon>Lactuca</taxon>
    </lineage>
</organism>
<dbReference type="Proteomes" id="UP001177003">
    <property type="component" value="Chromosome 8"/>
</dbReference>
<reference evidence="1" key="1">
    <citation type="submission" date="2023-04" db="EMBL/GenBank/DDBJ databases">
        <authorList>
            <person name="Vijverberg K."/>
            <person name="Xiong W."/>
            <person name="Schranz E."/>
        </authorList>
    </citation>
    <scope>NUCLEOTIDE SEQUENCE</scope>
</reference>
<accession>A0AA35ZRB7</accession>
<keyword evidence="2" id="KW-1185">Reference proteome</keyword>
<proteinExistence type="predicted"/>
<dbReference type="EMBL" id="OX465084">
    <property type="protein sequence ID" value="CAI9296869.1"/>
    <property type="molecule type" value="Genomic_DNA"/>
</dbReference>
<sequence length="250" mass="27830">MKTTIDWLPILTLSRDRSRGWGNSVCSSDDVSLSLPTSSIERWVARSLLREGVFGLMAVFFPCHSMCSYKFILQITVSNRSLILYQKHGSNSLLANLYQKLGGIGKDGGTYKKPTKGLVAQRYQVVPLLFEVEGSSLVVDIGGIGVVSLEVHKICRVRYIMYRRRRRWRYLIRGGAGGRSLRREEARGVGGDRDGLKITNLDLNVKNSEEGSRTTTIERGEGILSEAIMLPVVVVLVGVMQAFEFIISDS</sequence>
<protein>
    <submittedName>
        <fullName evidence="1">Uncharacterized protein</fullName>
    </submittedName>
</protein>
<name>A0AA35ZRB7_LACSI</name>
<evidence type="ECO:0000313" key="1">
    <source>
        <dbReference type="EMBL" id="CAI9296869.1"/>
    </source>
</evidence>
<dbReference type="AlphaFoldDB" id="A0AA35ZRB7"/>
<gene>
    <name evidence="1" type="ORF">LSALG_LOCUS35712</name>
</gene>
<evidence type="ECO:0000313" key="2">
    <source>
        <dbReference type="Proteomes" id="UP001177003"/>
    </source>
</evidence>